<sequence>MATKDNNLSWKDKQKISAADNSRGQYSNLNLNQPDPGNVIRLDIIRNEYCIISYGFSKQKAFKLELEKKVVSKNVVCFEIGIYKFEKRTAHIFKVSDFTQNDSRSQKNSNLWNKSNNKNLQQNCLNLGRKNSEEEITKDSNSKAVNNSTLSLHIAAYENSVKATNEFYEEKEGSKMKGERLIKKWKDSEQIFVDSASLIQVIILMMSR</sequence>
<evidence type="ECO:0000313" key="1">
    <source>
        <dbReference type="Proteomes" id="UP000887579"/>
    </source>
</evidence>
<reference evidence="2" key="1">
    <citation type="submission" date="2022-11" db="UniProtKB">
        <authorList>
            <consortium name="WormBaseParasite"/>
        </authorList>
    </citation>
    <scope>IDENTIFICATION</scope>
</reference>
<protein>
    <submittedName>
        <fullName evidence="2">Uncharacterized protein</fullName>
    </submittedName>
</protein>
<dbReference type="Proteomes" id="UP000887579">
    <property type="component" value="Unplaced"/>
</dbReference>
<organism evidence="1 2">
    <name type="scientific">Panagrolaimus sp. ES5</name>
    <dbReference type="NCBI Taxonomy" id="591445"/>
    <lineage>
        <taxon>Eukaryota</taxon>
        <taxon>Metazoa</taxon>
        <taxon>Ecdysozoa</taxon>
        <taxon>Nematoda</taxon>
        <taxon>Chromadorea</taxon>
        <taxon>Rhabditida</taxon>
        <taxon>Tylenchina</taxon>
        <taxon>Panagrolaimomorpha</taxon>
        <taxon>Panagrolaimoidea</taxon>
        <taxon>Panagrolaimidae</taxon>
        <taxon>Panagrolaimus</taxon>
    </lineage>
</organism>
<evidence type="ECO:0000313" key="2">
    <source>
        <dbReference type="WBParaSite" id="ES5_v2.g11837.t1"/>
    </source>
</evidence>
<name>A0AC34F432_9BILA</name>
<dbReference type="WBParaSite" id="ES5_v2.g11837.t1">
    <property type="protein sequence ID" value="ES5_v2.g11837.t1"/>
    <property type="gene ID" value="ES5_v2.g11837"/>
</dbReference>
<accession>A0AC34F432</accession>
<proteinExistence type="predicted"/>